<organism evidence="1">
    <name type="scientific">Arion vulgaris</name>
    <dbReference type="NCBI Taxonomy" id="1028688"/>
    <lineage>
        <taxon>Eukaryota</taxon>
        <taxon>Metazoa</taxon>
        <taxon>Spiralia</taxon>
        <taxon>Lophotrochozoa</taxon>
        <taxon>Mollusca</taxon>
        <taxon>Gastropoda</taxon>
        <taxon>Heterobranchia</taxon>
        <taxon>Euthyneura</taxon>
        <taxon>Panpulmonata</taxon>
        <taxon>Eupulmonata</taxon>
        <taxon>Stylommatophora</taxon>
        <taxon>Helicina</taxon>
        <taxon>Arionoidea</taxon>
        <taxon>Arionidae</taxon>
        <taxon>Arion</taxon>
    </lineage>
</organism>
<dbReference type="EMBL" id="HACG01001736">
    <property type="protein sequence ID" value="CEK48601.1"/>
    <property type="molecule type" value="Transcribed_RNA"/>
</dbReference>
<feature type="non-terminal residue" evidence="1">
    <location>
        <position position="105"/>
    </location>
</feature>
<proteinExistence type="predicted"/>
<name>A0A0B6XYI8_9EUPU</name>
<sequence>DYFDYIFEKLCAERDALEGCRDQEDYIQFRLKCSKEEANRLMTSYPLKRHCSNVKLKSALDFFLIEAKVDAQFVIRHHRLLPFSVMRLRERWTVINLKNIQSETK</sequence>
<dbReference type="InterPro" id="IPR038538">
    <property type="entry name" value="MTERF_sf"/>
</dbReference>
<feature type="non-terminal residue" evidence="1">
    <location>
        <position position="1"/>
    </location>
</feature>
<reference evidence="1" key="1">
    <citation type="submission" date="2014-12" db="EMBL/GenBank/DDBJ databases">
        <title>Insight into the proteome of Arion vulgaris.</title>
        <authorList>
            <person name="Aradska J."/>
            <person name="Bulat T."/>
            <person name="Smidak R."/>
            <person name="Sarate P."/>
            <person name="Gangsoo J."/>
            <person name="Sialana F."/>
            <person name="Bilban M."/>
            <person name="Lubec G."/>
        </authorList>
    </citation>
    <scope>NUCLEOTIDE SEQUENCE</scope>
    <source>
        <tissue evidence="1">Skin</tissue>
    </source>
</reference>
<protein>
    <submittedName>
        <fullName evidence="1">Uncharacterized protein</fullName>
    </submittedName>
</protein>
<gene>
    <name evidence="1" type="primary">ORF4588</name>
</gene>
<accession>A0A0B6XYI8</accession>
<dbReference type="AlphaFoldDB" id="A0A0B6XYI8"/>
<evidence type="ECO:0000313" key="1">
    <source>
        <dbReference type="EMBL" id="CEK48601.1"/>
    </source>
</evidence>
<dbReference type="Gene3D" id="1.25.70.10">
    <property type="entry name" value="Transcription termination factor 3, mitochondrial"/>
    <property type="match status" value="1"/>
</dbReference>